<feature type="repeat" description="ANK" evidence="3">
    <location>
        <begin position="316"/>
        <end position="348"/>
    </location>
</feature>
<dbReference type="Gene3D" id="1.25.40.20">
    <property type="entry name" value="Ankyrin repeat-containing domain"/>
    <property type="match status" value="3"/>
</dbReference>
<protein>
    <submittedName>
        <fullName evidence="5">FOG: Ankyrin repeat</fullName>
    </submittedName>
</protein>
<dbReference type="InterPro" id="IPR002110">
    <property type="entry name" value="Ankyrin_rpt"/>
</dbReference>
<dbReference type="PANTHER" id="PTHR24193:SF121">
    <property type="entry name" value="ADA2A-CONTAINING COMPLEX COMPONENT 3, ISOFORM D"/>
    <property type="match status" value="1"/>
</dbReference>
<name>E7C1U8_9GAMM</name>
<feature type="region of interest" description="Disordered" evidence="4">
    <location>
        <begin position="98"/>
        <end position="119"/>
    </location>
</feature>
<sequence length="525" mass="60080">MPFLKRGAIDPLRFYGRAATHVQKESGKKKELEQKPSLALKVELRQKGIQNKDMFLAGHVLRKQVNIINTYFEKKKEKKMSTYNNSNFEEMHQRVLSSTSKVDSGLSPPAATPEQQLRTVSKDPGNVKYIMYIIKKHRNQLNINEKDKKGNTALIYASIAGDEDMVLLLLKHHADAEIKNNSGYTALHYVCVDPNLLHVAKLLLKWSANIDAADNSGCSSLHHAVSANKIECVKFLLIKSARIDYSDNNGNSPLFRACEIENGTEIVQYLLEKKADVKLLNKAGKTALFFASAAGNIKAVDLLLYHGSDPNKLAHDGTSALFYSASDGHPECCELLIKYGSFLNTRRKGDRQTALMKACERGHFKCVEIILEAGAKSLLRDARGEDALMIAEKNQWRKLLPVIKRFVRKDRKALNMADLKGRFAYRHGPLRGHYDAELLSKEISPAYSRNVRRILTDKTKPFLKEHLKAWKIYSIKMRAMKRMFLRNRDKNEERTNRRIRRGVKAFLRRWKKYMKHTKRIKKAIF</sequence>
<evidence type="ECO:0000313" key="5">
    <source>
        <dbReference type="EMBL" id="ADI21422.1"/>
    </source>
</evidence>
<dbReference type="GO" id="GO:0045944">
    <property type="term" value="P:positive regulation of transcription by RNA polymerase II"/>
    <property type="evidence" value="ECO:0007669"/>
    <property type="project" value="TreeGrafter"/>
</dbReference>
<dbReference type="SMART" id="SM00248">
    <property type="entry name" value="ANK"/>
    <property type="match status" value="7"/>
</dbReference>
<dbReference type="GO" id="GO:0000976">
    <property type="term" value="F:transcription cis-regulatory region binding"/>
    <property type="evidence" value="ECO:0007669"/>
    <property type="project" value="TreeGrafter"/>
</dbReference>
<dbReference type="SUPFAM" id="SSF48403">
    <property type="entry name" value="Ankyrin repeat"/>
    <property type="match status" value="1"/>
</dbReference>
<feature type="repeat" description="ANK" evidence="3">
    <location>
        <begin position="283"/>
        <end position="315"/>
    </location>
</feature>
<dbReference type="PROSITE" id="PS50297">
    <property type="entry name" value="ANK_REP_REGION"/>
    <property type="match status" value="4"/>
</dbReference>
<dbReference type="AlphaFoldDB" id="E7C1U8"/>
<feature type="repeat" description="ANK" evidence="3">
    <location>
        <begin position="182"/>
        <end position="215"/>
    </location>
</feature>
<dbReference type="Pfam" id="PF12796">
    <property type="entry name" value="Ank_2"/>
    <property type="match status" value="3"/>
</dbReference>
<evidence type="ECO:0000256" key="3">
    <source>
        <dbReference type="PROSITE-ProRule" id="PRU00023"/>
    </source>
</evidence>
<feature type="repeat" description="ANK" evidence="3">
    <location>
        <begin position="249"/>
        <end position="282"/>
    </location>
</feature>
<dbReference type="PANTHER" id="PTHR24193">
    <property type="entry name" value="ANKYRIN REPEAT PROTEIN"/>
    <property type="match status" value="1"/>
</dbReference>
<reference evidence="5" key="1">
    <citation type="submission" date="2010-01" db="EMBL/GenBank/DDBJ databases">
        <title>Genome fragments of uncultured bacteria from the North Pacific subtropical Gyre.</title>
        <authorList>
            <person name="Pham V.D."/>
            <person name="Delong E.F."/>
        </authorList>
    </citation>
    <scope>NUCLEOTIDE SEQUENCE</scope>
</reference>
<feature type="repeat" description="ANK" evidence="3">
    <location>
        <begin position="149"/>
        <end position="181"/>
    </location>
</feature>
<evidence type="ECO:0000256" key="4">
    <source>
        <dbReference type="SAM" id="MobiDB-lite"/>
    </source>
</evidence>
<accession>E7C1U8</accession>
<dbReference type="PROSITE" id="PS50088">
    <property type="entry name" value="ANK_REPEAT"/>
    <property type="match status" value="7"/>
</dbReference>
<organism evidence="5">
    <name type="scientific">uncultured gamma proteobacterium HF0010_26J14</name>
    <dbReference type="NCBI Taxonomy" id="723564"/>
    <lineage>
        <taxon>Bacteria</taxon>
        <taxon>Pseudomonadati</taxon>
        <taxon>Pseudomonadota</taxon>
        <taxon>Gammaproteobacteria</taxon>
        <taxon>environmental samples</taxon>
    </lineage>
</organism>
<proteinExistence type="predicted"/>
<feature type="repeat" description="ANK" evidence="3">
    <location>
        <begin position="216"/>
        <end position="248"/>
    </location>
</feature>
<keyword evidence="2 3" id="KW-0040">ANK repeat</keyword>
<dbReference type="EMBL" id="GU567954">
    <property type="protein sequence ID" value="ADI21422.1"/>
    <property type="molecule type" value="Genomic_DNA"/>
</dbReference>
<dbReference type="InterPro" id="IPR050663">
    <property type="entry name" value="Ankyrin-SOCS_Box"/>
</dbReference>
<dbReference type="InterPro" id="IPR036770">
    <property type="entry name" value="Ankyrin_rpt-contain_sf"/>
</dbReference>
<evidence type="ECO:0000256" key="2">
    <source>
        <dbReference type="ARBA" id="ARBA00023043"/>
    </source>
</evidence>
<keyword evidence="1" id="KW-0677">Repeat</keyword>
<evidence type="ECO:0000256" key="1">
    <source>
        <dbReference type="ARBA" id="ARBA00022737"/>
    </source>
</evidence>
<feature type="repeat" description="ANK" evidence="3">
    <location>
        <begin position="350"/>
        <end position="382"/>
    </location>
</feature>